<name>A0ABV6ICL6_9BURK</name>
<dbReference type="EMBL" id="JBHLXJ010000007">
    <property type="protein sequence ID" value="MFC0349565.1"/>
    <property type="molecule type" value="Genomic_DNA"/>
</dbReference>
<reference evidence="2 3" key="1">
    <citation type="submission" date="2024-09" db="EMBL/GenBank/DDBJ databases">
        <authorList>
            <person name="Sun Q."/>
            <person name="Mori K."/>
        </authorList>
    </citation>
    <scope>NUCLEOTIDE SEQUENCE [LARGE SCALE GENOMIC DNA]</scope>
    <source>
        <strain evidence="2 3">CCM 8677</strain>
    </source>
</reference>
<evidence type="ECO:0000256" key="1">
    <source>
        <dbReference type="SAM" id="SignalP"/>
    </source>
</evidence>
<keyword evidence="1" id="KW-0732">Signal</keyword>
<dbReference type="InterPro" id="IPR019734">
    <property type="entry name" value="TPR_rpt"/>
</dbReference>
<evidence type="ECO:0000313" key="3">
    <source>
        <dbReference type="Proteomes" id="UP001589844"/>
    </source>
</evidence>
<sequence length="600" mass="67240">MSTTHTKSLLLQSLIATLICGTLASVPAFARQSGATIIKNKPASANTLTEDKQALPKVALSKDILYKLTTSELAVQRGEWQSAFVTILSVAQQTRDPRLAKRAMEIAMGAQQMDESMAALRLWRELAPDSTEAEQYYLSLMVIQNNFDAIQKLFSPKLKTSNGADQIALIYHAQRVLARMQDQQQAFKTLETILQPYADSFDAHIALSRGAYRNKDRARALSEAQAASKLREDSELAILTLAQASEPQEGLQLVAAYLQRLPQAKEVRLAYATMLIENKQLATAKEEFLILLREQESKGESSTQSLYTLGAITMELGQTNEAESYFDTFLKRATEDDDSSPVYVNLAQIALQRKDKKTADQWLAKVERKEGKNPAWFAIQMRRALLIASDGHYTDARKFLQTVTPEKDAEKIQILQTEAQIMKDAGQTLEAFVLLQLALSEYPGSTELIYDFAMLAEAQKQYPEMEAALKQLIQMAPNNALAYNALGYSYADRNIELQSAQQLIEAANQLNPNDPYILDSLGWVKFRLKKLPEAEQYLRSSFALRQDVDVAVHLAEVLWVQDKKTEAMQLFSDAQKKDSKNSLLKSTLERLGLRPELSLP</sequence>
<proteinExistence type="predicted"/>
<accession>A0ABV6ICL6</accession>
<dbReference type="PANTHER" id="PTHR12558:SF13">
    <property type="entry name" value="CELL DIVISION CYCLE PROTEIN 27 HOMOLOG"/>
    <property type="match status" value="1"/>
</dbReference>
<dbReference type="SMART" id="SM00028">
    <property type="entry name" value="TPR"/>
    <property type="match status" value="5"/>
</dbReference>
<dbReference type="PANTHER" id="PTHR12558">
    <property type="entry name" value="CELL DIVISION CYCLE 16,23,27"/>
    <property type="match status" value="1"/>
</dbReference>
<organism evidence="2 3">
    <name type="scientific">Undibacterium danionis</name>
    <dbReference type="NCBI Taxonomy" id="1812100"/>
    <lineage>
        <taxon>Bacteria</taxon>
        <taxon>Pseudomonadati</taxon>
        <taxon>Pseudomonadota</taxon>
        <taxon>Betaproteobacteria</taxon>
        <taxon>Burkholderiales</taxon>
        <taxon>Oxalobacteraceae</taxon>
        <taxon>Undibacterium</taxon>
    </lineage>
</organism>
<feature type="signal peptide" evidence="1">
    <location>
        <begin position="1"/>
        <end position="30"/>
    </location>
</feature>
<comment type="caution">
    <text evidence="2">The sequence shown here is derived from an EMBL/GenBank/DDBJ whole genome shotgun (WGS) entry which is preliminary data.</text>
</comment>
<protein>
    <recommendedName>
        <fullName evidence="4">Tetratricopeptide repeat protein</fullName>
    </recommendedName>
</protein>
<dbReference type="Proteomes" id="UP001589844">
    <property type="component" value="Unassembled WGS sequence"/>
</dbReference>
<dbReference type="SUPFAM" id="SSF48452">
    <property type="entry name" value="TPR-like"/>
    <property type="match status" value="2"/>
</dbReference>
<feature type="chain" id="PRO_5047145035" description="Tetratricopeptide repeat protein" evidence="1">
    <location>
        <begin position="31"/>
        <end position="600"/>
    </location>
</feature>
<dbReference type="Gene3D" id="1.25.40.10">
    <property type="entry name" value="Tetratricopeptide repeat domain"/>
    <property type="match status" value="2"/>
</dbReference>
<evidence type="ECO:0008006" key="4">
    <source>
        <dbReference type="Google" id="ProtNLM"/>
    </source>
</evidence>
<dbReference type="InterPro" id="IPR011990">
    <property type="entry name" value="TPR-like_helical_dom_sf"/>
</dbReference>
<evidence type="ECO:0000313" key="2">
    <source>
        <dbReference type="EMBL" id="MFC0349565.1"/>
    </source>
</evidence>
<gene>
    <name evidence="2" type="ORF">ACFFJH_07085</name>
</gene>
<dbReference type="RefSeq" id="WP_390211248.1">
    <property type="nucleotide sequence ID" value="NZ_JBHLXJ010000007.1"/>
</dbReference>
<keyword evidence="3" id="KW-1185">Reference proteome</keyword>